<organism evidence="1">
    <name type="scientific">Rhizophagus irregularis (strain DAOM 181602 / DAOM 197198 / MUCL 43194)</name>
    <name type="common">Arbuscular mycorrhizal fungus</name>
    <name type="synonym">Glomus intraradices</name>
    <dbReference type="NCBI Taxonomy" id="747089"/>
    <lineage>
        <taxon>Eukaryota</taxon>
        <taxon>Fungi</taxon>
        <taxon>Fungi incertae sedis</taxon>
        <taxon>Mucoromycota</taxon>
        <taxon>Glomeromycotina</taxon>
        <taxon>Glomeromycetes</taxon>
        <taxon>Glomerales</taxon>
        <taxon>Glomeraceae</taxon>
        <taxon>Rhizophagus</taxon>
    </lineage>
</organism>
<accession>U9UF28</accession>
<name>U9UF28_RHIID</name>
<dbReference type="HOGENOM" id="CLU_2997577_0_0_1"/>
<gene>
    <name evidence="1" type="ORF">GLOINDRAFT_2385</name>
</gene>
<evidence type="ECO:0000313" key="1">
    <source>
        <dbReference type="EMBL" id="ESA17183.1"/>
    </source>
</evidence>
<dbReference type="AlphaFoldDB" id="U9UF28"/>
<sequence length="57" mass="6323">MCNARFFSSSTRDFSVSFGLEKEINGRSLKGEFVSVLKLRNGPNGSLQLSILGWNAR</sequence>
<proteinExistence type="predicted"/>
<reference evidence="1" key="1">
    <citation type="submission" date="2013-07" db="EMBL/GenBank/DDBJ databases">
        <title>The genome of an arbuscular mycorrhizal fungus provides insights into the evolution of the oldest plant symbiosis.</title>
        <authorList>
            <consortium name="DOE Joint Genome Institute"/>
            <person name="Tisserant E."/>
            <person name="Malbreil M."/>
            <person name="Kuo A."/>
            <person name="Kohler A."/>
            <person name="Symeonidi A."/>
            <person name="Balestrini R."/>
            <person name="Charron P."/>
            <person name="Duensing N."/>
            <person name="Frei-dit-Frey N."/>
            <person name="Gianinazzi-Pearson V."/>
            <person name="Gilbert B."/>
            <person name="Handa Y."/>
            <person name="Hijri M."/>
            <person name="Kaul R."/>
            <person name="Kawaguchi M."/>
            <person name="Krajinski F."/>
            <person name="Lammers P."/>
            <person name="Lapierre D."/>
            <person name="Masclaux F.G."/>
            <person name="Murat C."/>
            <person name="Morin E."/>
            <person name="Ndikumana S."/>
            <person name="Pagni M."/>
            <person name="Petitpierre D."/>
            <person name="Requena N."/>
            <person name="Rosikiewicz P."/>
            <person name="Riley R."/>
            <person name="Saito K."/>
            <person name="San Clemente H."/>
            <person name="Shapiro H."/>
            <person name="van Tuinen D."/>
            <person name="Becard G."/>
            <person name="Bonfante P."/>
            <person name="Paszkowski U."/>
            <person name="Shachar-Hill Y."/>
            <person name="Young J.P."/>
            <person name="Sanders I.R."/>
            <person name="Henrissat B."/>
            <person name="Rensing S.A."/>
            <person name="Grigoriev I.V."/>
            <person name="Corradi N."/>
            <person name="Roux C."/>
            <person name="Martin F."/>
        </authorList>
    </citation>
    <scope>NUCLEOTIDE SEQUENCE</scope>
    <source>
        <strain evidence="1">DAOM 197198</strain>
    </source>
</reference>
<protein>
    <submittedName>
        <fullName evidence="1">Uncharacterized protein</fullName>
    </submittedName>
</protein>
<dbReference type="EMBL" id="KI280400">
    <property type="protein sequence ID" value="ESA17183.1"/>
    <property type="molecule type" value="Genomic_DNA"/>
</dbReference>